<dbReference type="Proteomes" id="UP001060085">
    <property type="component" value="Linkage Group LG02"/>
</dbReference>
<accession>A0ACC0BTU5</accession>
<comment type="caution">
    <text evidence="1">The sequence shown here is derived from an EMBL/GenBank/DDBJ whole genome shotgun (WGS) entry which is preliminary data.</text>
</comment>
<organism evidence="1 2">
    <name type="scientific">Catharanthus roseus</name>
    <name type="common">Madagascar periwinkle</name>
    <name type="synonym">Vinca rosea</name>
    <dbReference type="NCBI Taxonomy" id="4058"/>
    <lineage>
        <taxon>Eukaryota</taxon>
        <taxon>Viridiplantae</taxon>
        <taxon>Streptophyta</taxon>
        <taxon>Embryophyta</taxon>
        <taxon>Tracheophyta</taxon>
        <taxon>Spermatophyta</taxon>
        <taxon>Magnoliopsida</taxon>
        <taxon>eudicotyledons</taxon>
        <taxon>Gunneridae</taxon>
        <taxon>Pentapetalae</taxon>
        <taxon>asterids</taxon>
        <taxon>lamiids</taxon>
        <taxon>Gentianales</taxon>
        <taxon>Apocynaceae</taxon>
        <taxon>Rauvolfioideae</taxon>
        <taxon>Vinceae</taxon>
        <taxon>Catharanthinae</taxon>
        <taxon>Catharanthus</taxon>
    </lineage>
</organism>
<keyword evidence="2" id="KW-1185">Reference proteome</keyword>
<gene>
    <name evidence="1" type="ORF">M9H77_06979</name>
</gene>
<evidence type="ECO:0000313" key="1">
    <source>
        <dbReference type="EMBL" id="KAI5676029.1"/>
    </source>
</evidence>
<protein>
    <submittedName>
        <fullName evidence="1">Uncharacterized protein</fullName>
    </submittedName>
</protein>
<proteinExistence type="predicted"/>
<sequence>MLGRFTLNLDPVDKGRSIVGGLGPRQYYVLLHIMLSVVCAVVYEKSNVCTVYFGFQDANVGPLDSLILGSSTSSNKVLIYKDLGPHGLQPTAERHAGTLPSCS</sequence>
<evidence type="ECO:0000313" key="2">
    <source>
        <dbReference type="Proteomes" id="UP001060085"/>
    </source>
</evidence>
<reference evidence="2" key="1">
    <citation type="journal article" date="2023" name="Nat. Plants">
        <title>Single-cell RNA sequencing provides a high-resolution roadmap for understanding the multicellular compartmentation of specialized metabolism.</title>
        <authorList>
            <person name="Sun S."/>
            <person name="Shen X."/>
            <person name="Li Y."/>
            <person name="Li Y."/>
            <person name="Wang S."/>
            <person name="Li R."/>
            <person name="Zhang H."/>
            <person name="Shen G."/>
            <person name="Guo B."/>
            <person name="Wei J."/>
            <person name="Xu J."/>
            <person name="St-Pierre B."/>
            <person name="Chen S."/>
            <person name="Sun C."/>
        </authorList>
    </citation>
    <scope>NUCLEOTIDE SEQUENCE [LARGE SCALE GENOMIC DNA]</scope>
</reference>
<name>A0ACC0BTU5_CATRO</name>
<dbReference type="EMBL" id="CM044702">
    <property type="protein sequence ID" value="KAI5676029.1"/>
    <property type="molecule type" value="Genomic_DNA"/>
</dbReference>